<dbReference type="NCBIfam" id="NF002317">
    <property type="entry name" value="PRK01250.1"/>
    <property type="match status" value="1"/>
</dbReference>
<keyword evidence="8" id="KW-1185">Reference proteome</keyword>
<evidence type="ECO:0000256" key="5">
    <source>
        <dbReference type="ARBA" id="ARBA00022842"/>
    </source>
</evidence>
<feature type="binding site" evidence="6">
    <location>
        <position position="66"/>
    </location>
    <ligand>
        <name>Mg(2+)</name>
        <dbReference type="ChEBI" id="CHEBI:18420"/>
        <label>1</label>
    </ligand>
</feature>
<dbReference type="GO" id="GO:0000287">
    <property type="term" value="F:magnesium ion binding"/>
    <property type="evidence" value="ECO:0007669"/>
    <property type="project" value="UniProtKB-UniRule"/>
</dbReference>
<dbReference type="GO" id="GO:0004427">
    <property type="term" value="F:inorganic diphosphate phosphatase activity"/>
    <property type="evidence" value="ECO:0007669"/>
    <property type="project" value="UniProtKB-UniRule"/>
</dbReference>
<feature type="binding site" evidence="6">
    <location>
        <position position="71"/>
    </location>
    <ligand>
        <name>Mg(2+)</name>
        <dbReference type="ChEBI" id="CHEBI:18420"/>
        <label>1</label>
    </ligand>
</feature>
<dbReference type="HAMAP" id="MF_00209">
    <property type="entry name" value="Inorganic_PPase"/>
    <property type="match status" value="1"/>
</dbReference>
<feature type="binding site" evidence="6">
    <location>
        <position position="56"/>
    </location>
    <ligand>
        <name>substrate</name>
    </ligand>
</feature>
<feature type="binding site" evidence="6">
    <location>
        <position position="103"/>
    </location>
    <ligand>
        <name>Mg(2+)</name>
        <dbReference type="ChEBI" id="CHEBI:18420"/>
        <label>1</label>
    </ligand>
</feature>
<protein>
    <recommendedName>
        <fullName evidence="6">Inorganic pyrophosphatase</fullName>
        <ecNumber evidence="6">3.6.1.1</ecNumber>
    </recommendedName>
    <alternativeName>
        <fullName evidence="6">Pyrophosphate phospho-hydrolase</fullName>
        <shortName evidence="6">PPase</shortName>
    </alternativeName>
</protein>
<evidence type="ECO:0000256" key="2">
    <source>
        <dbReference type="ARBA" id="ARBA00022490"/>
    </source>
</evidence>
<feature type="binding site" evidence="6">
    <location>
        <position position="30"/>
    </location>
    <ligand>
        <name>substrate</name>
    </ligand>
</feature>
<dbReference type="EC" id="3.6.1.1" evidence="6"/>
<organism evidence="7 8">
    <name type="scientific">Aquincola agrisoli</name>
    <dbReference type="NCBI Taxonomy" id="3119538"/>
    <lineage>
        <taxon>Bacteria</taxon>
        <taxon>Pseudomonadati</taxon>
        <taxon>Pseudomonadota</taxon>
        <taxon>Betaproteobacteria</taxon>
        <taxon>Burkholderiales</taxon>
        <taxon>Sphaerotilaceae</taxon>
        <taxon>Aquincola</taxon>
    </lineage>
</organism>
<dbReference type="InterPro" id="IPR008162">
    <property type="entry name" value="Pyrophosphatase"/>
</dbReference>
<evidence type="ECO:0000313" key="7">
    <source>
        <dbReference type="EMBL" id="MEF7614084.1"/>
    </source>
</evidence>
<comment type="subcellular location">
    <subcellularLocation>
        <location evidence="6">Cytoplasm</location>
    </subcellularLocation>
</comment>
<dbReference type="GO" id="GO:0005737">
    <property type="term" value="C:cytoplasm"/>
    <property type="evidence" value="ECO:0007669"/>
    <property type="project" value="UniProtKB-SubCell"/>
</dbReference>
<feature type="binding site" evidence="6">
    <location>
        <position position="142"/>
    </location>
    <ligand>
        <name>substrate</name>
    </ligand>
</feature>
<comment type="catalytic activity">
    <reaction evidence="6">
        <text>diphosphate + H2O = 2 phosphate + H(+)</text>
        <dbReference type="Rhea" id="RHEA:24576"/>
        <dbReference type="ChEBI" id="CHEBI:15377"/>
        <dbReference type="ChEBI" id="CHEBI:15378"/>
        <dbReference type="ChEBI" id="CHEBI:33019"/>
        <dbReference type="ChEBI" id="CHEBI:43474"/>
        <dbReference type="EC" id="3.6.1.1"/>
    </reaction>
</comment>
<comment type="function">
    <text evidence="6">Catalyzes the hydrolysis of inorganic pyrophosphate (PPi) forming two phosphate ions.</text>
</comment>
<dbReference type="AlphaFoldDB" id="A0AAW9QEF8"/>
<dbReference type="PANTHER" id="PTHR10286">
    <property type="entry name" value="INORGANIC PYROPHOSPHATASE"/>
    <property type="match status" value="1"/>
</dbReference>
<comment type="caution">
    <text evidence="7">The sequence shown here is derived from an EMBL/GenBank/DDBJ whole genome shotgun (WGS) entry which is preliminary data.</text>
</comment>
<keyword evidence="5 6" id="KW-0460">Magnesium</keyword>
<feature type="binding site" evidence="6">
    <location>
        <position position="71"/>
    </location>
    <ligand>
        <name>Mg(2+)</name>
        <dbReference type="ChEBI" id="CHEBI:18420"/>
        <label>2</label>
    </ligand>
</feature>
<evidence type="ECO:0000256" key="1">
    <source>
        <dbReference type="ARBA" id="ARBA00001946"/>
    </source>
</evidence>
<dbReference type="PROSITE" id="PS00387">
    <property type="entry name" value="PPASE"/>
    <property type="match status" value="1"/>
</dbReference>
<proteinExistence type="inferred from homology"/>
<keyword evidence="3 6" id="KW-0479">Metal-binding</keyword>
<dbReference type="Gene3D" id="3.90.80.10">
    <property type="entry name" value="Inorganic pyrophosphatase"/>
    <property type="match status" value="1"/>
</dbReference>
<dbReference type="Proteomes" id="UP001336250">
    <property type="component" value="Unassembled WGS sequence"/>
</dbReference>
<comment type="cofactor">
    <cofactor evidence="1 6">
        <name>Mg(2+)</name>
        <dbReference type="ChEBI" id="CHEBI:18420"/>
    </cofactor>
</comment>
<dbReference type="SUPFAM" id="SSF50324">
    <property type="entry name" value="Inorganic pyrophosphatase"/>
    <property type="match status" value="1"/>
</dbReference>
<evidence type="ECO:0000313" key="8">
    <source>
        <dbReference type="Proteomes" id="UP001336250"/>
    </source>
</evidence>
<evidence type="ECO:0000256" key="6">
    <source>
        <dbReference type="HAMAP-Rule" id="MF_00209"/>
    </source>
</evidence>
<comment type="similarity">
    <text evidence="6">Belongs to the PPase family.</text>
</comment>
<dbReference type="InterPro" id="IPR036649">
    <property type="entry name" value="Pyrophosphatase_sf"/>
</dbReference>
<keyword evidence="4 6" id="KW-0378">Hydrolase</keyword>
<dbReference type="Pfam" id="PF00719">
    <property type="entry name" value="Pyrophosphatase"/>
    <property type="match status" value="1"/>
</dbReference>
<comment type="subunit">
    <text evidence="6">Homohexamer.</text>
</comment>
<dbReference type="EMBL" id="JAZIBG010000020">
    <property type="protein sequence ID" value="MEF7614084.1"/>
    <property type="molecule type" value="Genomic_DNA"/>
</dbReference>
<keyword evidence="2 6" id="KW-0963">Cytoplasm</keyword>
<dbReference type="RefSeq" id="WP_332289021.1">
    <property type="nucleotide sequence ID" value="NZ_JAZIBG010000020.1"/>
</dbReference>
<dbReference type="FunFam" id="3.90.80.10:FF:000001">
    <property type="entry name" value="Inorganic pyrophosphatase"/>
    <property type="match status" value="1"/>
</dbReference>
<feature type="binding site" evidence="6">
    <location>
        <position position="44"/>
    </location>
    <ligand>
        <name>substrate</name>
    </ligand>
</feature>
<sequence>MSLEKVSPGKKAPDEFNVIIEIPMNADPIKYEVDKDSGALFVDRFMTTAMHYPCNYGYVPQTLSDDGDPVDVLVITPFPLTPGVVVTCRPVGVLKMEDEAGGDAKLLAVPIDKVLPIYTHWQKPEDINQMRLKAIQHFFEHYKDLEAGKWVKVQGWEGPEAAKQEIRSGIEAYLKTKPA</sequence>
<dbReference type="GO" id="GO:0006796">
    <property type="term" value="P:phosphate-containing compound metabolic process"/>
    <property type="evidence" value="ECO:0007669"/>
    <property type="project" value="InterPro"/>
</dbReference>
<name>A0AAW9QEF8_9BURK</name>
<gene>
    <name evidence="6 7" type="primary">ppa</name>
    <name evidence="7" type="ORF">V4F39_09195</name>
</gene>
<evidence type="ECO:0000256" key="3">
    <source>
        <dbReference type="ARBA" id="ARBA00022723"/>
    </source>
</evidence>
<reference evidence="7 8" key="1">
    <citation type="submission" date="2024-02" db="EMBL/GenBank/DDBJ databases">
        <title>Genome sequence of Aquincola sp. MAHUQ-54.</title>
        <authorList>
            <person name="Huq M.A."/>
        </authorList>
    </citation>
    <scope>NUCLEOTIDE SEQUENCE [LARGE SCALE GENOMIC DNA]</scope>
    <source>
        <strain evidence="7 8">MAHUQ-54</strain>
    </source>
</reference>
<accession>A0AAW9QEF8</accession>
<dbReference type="CDD" id="cd00412">
    <property type="entry name" value="pyrophosphatase"/>
    <property type="match status" value="1"/>
</dbReference>
<evidence type="ECO:0000256" key="4">
    <source>
        <dbReference type="ARBA" id="ARBA00022801"/>
    </source>
</evidence>